<evidence type="ECO:0000256" key="5">
    <source>
        <dbReference type="ARBA" id="ARBA00023136"/>
    </source>
</evidence>
<dbReference type="InterPro" id="IPR001851">
    <property type="entry name" value="ABC_transp_permease"/>
</dbReference>
<keyword evidence="4 7" id="KW-1133">Transmembrane helix</keyword>
<keyword evidence="3 7" id="KW-0812">Transmembrane</keyword>
<evidence type="ECO:0000256" key="1">
    <source>
        <dbReference type="ARBA" id="ARBA00004651"/>
    </source>
</evidence>
<evidence type="ECO:0000256" key="7">
    <source>
        <dbReference type="SAM" id="Phobius"/>
    </source>
</evidence>
<dbReference type="PANTHER" id="PTHR30482:SF10">
    <property type="entry name" value="HIGH-AFFINITY BRANCHED-CHAIN AMINO ACID TRANSPORT PROTEIN BRAE"/>
    <property type="match status" value="1"/>
</dbReference>
<feature type="transmembrane region" description="Helical" evidence="7">
    <location>
        <begin position="136"/>
        <end position="156"/>
    </location>
</feature>
<proteinExistence type="predicted"/>
<evidence type="ECO:0000256" key="6">
    <source>
        <dbReference type="SAM" id="MobiDB-lite"/>
    </source>
</evidence>
<dbReference type="Proteomes" id="UP001500363">
    <property type="component" value="Unassembled WGS sequence"/>
</dbReference>
<keyword evidence="5 7" id="KW-0472">Membrane</keyword>
<feature type="transmembrane region" description="Helical" evidence="7">
    <location>
        <begin position="260"/>
        <end position="278"/>
    </location>
</feature>
<keyword evidence="9" id="KW-1185">Reference proteome</keyword>
<dbReference type="InterPro" id="IPR043428">
    <property type="entry name" value="LivM-like"/>
</dbReference>
<name>A0ABP4ND83_9ACTN</name>
<dbReference type="PANTHER" id="PTHR30482">
    <property type="entry name" value="HIGH-AFFINITY BRANCHED-CHAIN AMINO ACID TRANSPORT SYSTEM PERMEASE"/>
    <property type="match status" value="1"/>
</dbReference>
<reference evidence="9" key="1">
    <citation type="journal article" date="2019" name="Int. J. Syst. Evol. Microbiol.">
        <title>The Global Catalogue of Microorganisms (GCM) 10K type strain sequencing project: providing services to taxonomists for standard genome sequencing and annotation.</title>
        <authorList>
            <consortium name="The Broad Institute Genomics Platform"/>
            <consortium name="The Broad Institute Genome Sequencing Center for Infectious Disease"/>
            <person name="Wu L."/>
            <person name="Ma J."/>
        </authorList>
    </citation>
    <scope>NUCLEOTIDE SEQUENCE [LARGE SCALE GENOMIC DNA]</scope>
    <source>
        <strain evidence="9">JCM 14303</strain>
    </source>
</reference>
<evidence type="ECO:0000313" key="9">
    <source>
        <dbReference type="Proteomes" id="UP001500363"/>
    </source>
</evidence>
<sequence>MTDTAALATASTAQRPPASQDNRRRRRVRGIVVTGLAAVVGVLIVIPAAAVTDDFLFSCSTIFMWVILASNFNLVSGFTGYVDFGHAAHFGIGGYVTGILMSRHEWTFWETVPVAMLVAGGFALLIGWPLLRLRGIYFSIAVFGAFLSLQQLSYLLPDLTGGAQGLIIPGMIDRRWFYYVFLAGAVLVLLFSWWLRRSQIGGSLLAIRDDEEGASGRGINTTALKLFAYVLAAMLTSAVGALWAFQATFIDPEIMFREDFLITLGVMATLGGLGYWWGPALGTVVYLLLQDQLWSSTSGGGFLMFFGAALMLLVLFMPEGIAGVVFRAERTAVGRIVLRARRRWFHFNDPTSRSHAESGAQQ</sequence>
<gene>
    <name evidence="8" type="ORF">GCM10009741_76370</name>
</gene>
<dbReference type="RefSeq" id="WP_344183206.1">
    <property type="nucleotide sequence ID" value="NZ_BAAANC010000005.1"/>
</dbReference>
<comment type="caution">
    <text evidence="8">The sequence shown here is derived from an EMBL/GenBank/DDBJ whole genome shotgun (WGS) entry which is preliminary data.</text>
</comment>
<evidence type="ECO:0000256" key="2">
    <source>
        <dbReference type="ARBA" id="ARBA00022475"/>
    </source>
</evidence>
<evidence type="ECO:0000313" key="8">
    <source>
        <dbReference type="EMBL" id="GAA1559945.1"/>
    </source>
</evidence>
<comment type="subcellular location">
    <subcellularLocation>
        <location evidence="1">Cell membrane</location>
        <topology evidence="1">Multi-pass membrane protein</topology>
    </subcellularLocation>
</comment>
<dbReference type="CDD" id="cd06581">
    <property type="entry name" value="TM_PBP1_LivM_like"/>
    <property type="match status" value="1"/>
</dbReference>
<feature type="transmembrane region" description="Helical" evidence="7">
    <location>
        <begin position="30"/>
        <end position="49"/>
    </location>
</feature>
<evidence type="ECO:0000256" key="4">
    <source>
        <dbReference type="ARBA" id="ARBA00022989"/>
    </source>
</evidence>
<feature type="transmembrane region" description="Helical" evidence="7">
    <location>
        <begin position="226"/>
        <end position="248"/>
    </location>
</feature>
<feature type="transmembrane region" description="Helical" evidence="7">
    <location>
        <begin position="108"/>
        <end position="130"/>
    </location>
</feature>
<dbReference type="Pfam" id="PF02653">
    <property type="entry name" value="BPD_transp_2"/>
    <property type="match status" value="1"/>
</dbReference>
<dbReference type="EMBL" id="BAAANC010000005">
    <property type="protein sequence ID" value="GAA1559945.1"/>
    <property type="molecule type" value="Genomic_DNA"/>
</dbReference>
<evidence type="ECO:0000256" key="3">
    <source>
        <dbReference type="ARBA" id="ARBA00022692"/>
    </source>
</evidence>
<organism evidence="8 9">
    <name type="scientific">Kribbella lupini</name>
    <dbReference type="NCBI Taxonomy" id="291602"/>
    <lineage>
        <taxon>Bacteria</taxon>
        <taxon>Bacillati</taxon>
        <taxon>Actinomycetota</taxon>
        <taxon>Actinomycetes</taxon>
        <taxon>Propionibacteriales</taxon>
        <taxon>Kribbellaceae</taxon>
        <taxon>Kribbella</taxon>
    </lineage>
</organism>
<feature type="transmembrane region" description="Helical" evidence="7">
    <location>
        <begin position="55"/>
        <end position="75"/>
    </location>
</feature>
<keyword evidence="2" id="KW-1003">Cell membrane</keyword>
<feature type="transmembrane region" description="Helical" evidence="7">
    <location>
        <begin position="298"/>
        <end position="317"/>
    </location>
</feature>
<feature type="region of interest" description="Disordered" evidence="6">
    <location>
        <begin position="1"/>
        <end position="25"/>
    </location>
</feature>
<protein>
    <submittedName>
        <fullName evidence="8">Branched-chain amino acid ABC transporter permease</fullName>
    </submittedName>
</protein>
<feature type="compositionally biased region" description="Low complexity" evidence="6">
    <location>
        <begin position="1"/>
        <end position="13"/>
    </location>
</feature>
<accession>A0ABP4ND83</accession>
<feature type="transmembrane region" description="Helical" evidence="7">
    <location>
        <begin position="176"/>
        <end position="195"/>
    </location>
</feature>